<sequence>MDQQKSWAKSKNIILKLLPRATSSVSFQNPCPSKDKFRSSEKPHKSHLGVGFSDPLIMVDTRREIKNNSNVTVEYEPTSPRVSCIGQVKCKYIHRAGNKPHIGYLNVEDGHKKIGFKKIFGRGKLDAGKKSLKAPDYLDKAPSLSTMKRFSSGRDKLSGVDCRRYDYHDESDVIIPSSAPVMIRNLLGFDDGLISVVGNMEPRKEINLWKRRTMPLLIFNQRFHSN</sequence>
<name>A0AAD8LMM3_TARER</name>
<accession>A0AAD8LMM3</accession>
<dbReference type="InterPro" id="IPR038796">
    <property type="entry name" value="At1g76070-like"/>
</dbReference>
<evidence type="ECO:0000313" key="3">
    <source>
        <dbReference type="Proteomes" id="UP001229421"/>
    </source>
</evidence>
<evidence type="ECO:0000313" key="2">
    <source>
        <dbReference type="EMBL" id="KAK1441027.1"/>
    </source>
</evidence>
<keyword evidence="3" id="KW-1185">Reference proteome</keyword>
<protein>
    <submittedName>
        <fullName evidence="2">Uncharacterized protein</fullName>
    </submittedName>
</protein>
<proteinExistence type="predicted"/>
<evidence type="ECO:0000256" key="1">
    <source>
        <dbReference type="SAM" id="MobiDB-lite"/>
    </source>
</evidence>
<dbReference type="Proteomes" id="UP001229421">
    <property type="component" value="Unassembled WGS sequence"/>
</dbReference>
<dbReference type="EMBL" id="JAUHHV010000001">
    <property type="protein sequence ID" value="KAK1441027.1"/>
    <property type="molecule type" value="Genomic_DNA"/>
</dbReference>
<dbReference type="PANTHER" id="PTHR34779:SF11">
    <property type="entry name" value="SYRINGOLIDE-INDUCED PROTEIN 14-1-1"/>
    <property type="match status" value="1"/>
</dbReference>
<reference evidence="2" key="1">
    <citation type="journal article" date="2023" name="bioRxiv">
        <title>Improved chromosome-level genome assembly for marigold (Tagetes erecta).</title>
        <authorList>
            <person name="Jiang F."/>
            <person name="Yuan L."/>
            <person name="Wang S."/>
            <person name="Wang H."/>
            <person name="Xu D."/>
            <person name="Wang A."/>
            <person name="Fan W."/>
        </authorList>
    </citation>
    <scope>NUCLEOTIDE SEQUENCE</scope>
    <source>
        <strain evidence="2">WSJ</strain>
        <tissue evidence="2">Leaf</tissue>
    </source>
</reference>
<dbReference type="AlphaFoldDB" id="A0AAD8LMM3"/>
<feature type="compositionally biased region" description="Basic and acidic residues" evidence="1">
    <location>
        <begin position="33"/>
        <end position="43"/>
    </location>
</feature>
<comment type="caution">
    <text evidence="2">The sequence shown here is derived from an EMBL/GenBank/DDBJ whole genome shotgun (WGS) entry which is preliminary data.</text>
</comment>
<organism evidence="2 3">
    <name type="scientific">Tagetes erecta</name>
    <name type="common">African marigold</name>
    <dbReference type="NCBI Taxonomy" id="13708"/>
    <lineage>
        <taxon>Eukaryota</taxon>
        <taxon>Viridiplantae</taxon>
        <taxon>Streptophyta</taxon>
        <taxon>Embryophyta</taxon>
        <taxon>Tracheophyta</taxon>
        <taxon>Spermatophyta</taxon>
        <taxon>Magnoliopsida</taxon>
        <taxon>eudicotyledons</taxon>
        <taxon>Gunneridae</taxon>
        <taxon>Pentapetalae</taxon>
        <taxon>asterids</taxon>
        <taxon>campanulids</taxon>
        <taxon>Asterales</taxon>
        <taxon>Asteraceae</taxon>
        <taxon>Asteroideae</taxon>
        <taxon>Heliantheae alliance</taxon>
        <taxon>Tageteae</taxon>
        <taxon>Tagetes</taxon>
    </lineage>
</organism>
<gene>
    <name evidence="2" type="ORF">QVD17_06863</name>
</gene>
<dbReference type="PANTHER" id="PTHR34779">
    <property type="entry name" value="OS09G0542900 PROTEIN"/>
    <property type="match status" value="1"/>
</dbReference>
<feature type="region of interest" description="Disordered" evidence="1">
    <location>
        <begin position="26"/>
        <end position="46"/>
    </location>
</feature>